<feature type="binding site" evidence="3">
    <location>
        <position position="208"/>
    </location>
    <ligand>
        <name>a divalent metal cation</name>
        <dbReference type="ChEBI" id="CHEBI:60240"/>
        <label>1</label>
    </ligand>
</feature>
<name>A0A5C6X8X8_9DELT</name>
<evidence type="ECO:0000313" key="5">
    <source>
        <dbReference type="Proteomes" id="UP000321046"/>
    </source>
</evidence>
<dbReference type="GO" id="GO:0016788">
    <property type="term" value="F:hydrolase activity, acting on ester bonds"/>
    <property type="evidence" value="ECO:0007669"/>
    <property type="project" value="InterPro"/>
</dbReference>
<evidence type="ECO:0000313" key="4">
    <source>
        <dbReference type="EMBL" id="TXD36795.1"/>
    </source>
</evidence>
<feature type="binding site" evidence="3">
    <location>
        <position position="135"/>
    </location>
    <ligand>
        <name>a divalent metal cation</name>
        <dbReference type="ChEBI" id="CHEBI:60240"/>
        <label>2</label>
    </ligand>
</feature>
<evidence type="ECO:0000256" key="1">
    <source>
        <dbReference type="ARBA" id="ARBA00022723"/>
    </source>
</evidence>
<dbReference type="NCBIfam" id="TIGR00010">
    <property type="entry name" value="YchF/TatD family DNA exonuclease"/>
    <property type="match status" value="1"/>
</dbReference>
<dbReference type="PANTHER" id="PTHR46124:SF2">
    <property type="entry name" value="D-AMINOACYL-TRNA DEACYLASE"/>
    <property type="match status" value="1"/>
</dbReference>
<keyword evidence="2" id="KW-0378">Hydrolase</keyword>
<accession>A0A5C6X8X8</accession>
<feature type="binding site" evidence="3">
    <location>
        <position position="12"/>
    </location>
    <ligand>
        <name>a divalent metal cation</name>
        <dbReference type="ChEBI" id="CHEBI:60240"/>
        <label>1</label>
    </ligand>
</feature>
<reference evidence="4 5" key="1">
    <citation type="submission" date="2019-08" db="EMBL/GenBank/DDBJ databases">
        <title>Bradymonadales sp. TMQ2.</title>
        <authorList>
            <person name="Liang Q."/>
        </authorList>
    </citation>
    <scope>NUCLEOTIDE SEQUENCE [LARGE SCALE GENOMIC DNA]</scope>
    <source>
        <strain evidence="4 5">TMQ2</strain>
    </source>
</reference>
<dbReference type="FunFam" id="3.20.20.140:FF:000005">
    <property type="entry name" value="TatD family hydrolase"/>
    <property type="match status" value="1"/>
</dbReference>
<dbReference type="Gene3D" id="3.20.20.140">
    <property type="entry name" value="Metal-dependent hydrolases"/>
    <property type="match status" value="1"/>
</dbReference>
<dbReference type="CDD" id="cd01310">
    <property type="entry name" value="TatD_DNAse"/>
    <property type="match status" value="1"/>
</dbReference>
<dbReference type="PIRSF" id="PIRSF005902">
    <property type="entry name" value="DNase_TatD"/>
    <property type="match status" value="1"/>
</dbReference>
<dbReference type="Proteomes" id="UP000321046">
    <property type="component" value="Unassembled WGS sequence"/>
</dbReference>
<gene>
    <name evidence="4" type="ORF">FRC96_08710</name>
</gene>
<keyword evidence="1 3" id="KW-0479">Metal-binding</keyword>
<dbReference type="PROSITE" id="PS01090">
    <property type="entry name" value="TATD_2"/>
    <property type="match status" value="1"/>
</dbReference>
<proteinExistence type="predicted"/>
<feature type="binding site" evidence="3">
    <location>
        <position position="10"/>
    </location>
    <ligand>
        <name>a divalent metal cation</name>
        <dbReference type="ChEBI" id="CHEBI:60240"/>
        <label>1</label>
    </ligand>
</feature>
<dbReference type="InterPro" id="IPR018228">
    <property type="entry name" value="DNase_TatD-rel_CS"/>
</dbReference>
<feature type="binding site" evidence="3">
    <location>
        <position position="158"/>
    </location>
    <ligand>
        <name>a divalent metal cation</name>
        <dbReference type="ChEBI" id="CHEBI:60240"/>
        <label>2</label>
    </ligand>
</feature>
<dbReference type="InterPro" id="IPR001130">
    <property type="entry name" value="TatD-like"/>
</dbReference>
<dbReference type="SUPFAM" id="SSF51556">
    <property type="entry name" value="Metallo-dependent hydrolases"/>
    <property type="match status" value="1"/>
</dbReference>
<dbReference type="InterPro" id="IPR015991">
    <property type="entry name" value="TatD/YcfH-like"/>
</dbReference>
<dbReference type="PROSITE" id="PS01091">
    <property type="entry name" value="TATD_3"/>
    <property type="match status" value="1"/>
</dbReference>
<protein>
    <submittedName>
        <fullName evidence="4">TatD family deoxyribonuclease</fullName>
    </submittedName>
</protein>
<dbReference type="InterPro" id="IPR032466">
    <property type="entry name" value="Metal_Hydrolase"/>
</dbReference>
<dbReference type="Pfam" id="PF01026">
    <property type="entry name" value="TatD_DNase"/>
    <property type="match status" value="1"/>
</dbReference>
<comment type="caution">
    <text evidence="4">The sequence shown here is derived from an EMBL/GenBank/DDBJ whole genome shotgun (WGS) entry which is preliminary data.</text>
</comment>
<evidence type="ECO:0000256" key="2">
    <source>
        <dbReference type="ARBA" id="ARBA00022801"/>
    </source>
</evidence>
<dbReference type="PROSITE" id="PS01137">
    <property type="entry name" value="TATD_1"/>
    <property type="match status" value="1"/>
</dbReference>
<dbReference type="AlphaFoldDB" id="A0A5C6X8X8"/>
<organism evidence="4 5">
    <name type="scientific">Lujinxingia vulgaris</name>
    <dbReference type="NCBI Taxonomy" id="2600176"/>
    <lineage>
        <taxon>Bacteria</taxon>
        <taxon>Deltaproteobacteria</taxon>
        <taxon>Bradymonadales</taxon>
        <taxon>Lujinxingiaceae</taxon>
        <taxon>Lujinxingia</taxon>
    </lineage>
</organism>
<dbReference type="RefSeq" id="WP_146974112.1">
    <property type="nucleotide sequence ID" value="NZ_VOSL01000043.1"/>
</dbReference>
<dbReference type="GO" id="GO:0046872">
    <property type="term" value="F:metal ion binding"/>
    <property type="evidence" value="ECO:0007669"/>
    <property type="project" value="UniProtKB-KW"/>
</dbReference>
<dbReference type="GO" id="GO:0004536">
    <property type="term" value="F:DNA nuclease activity"/>
    <property type="evidence" value="ECO:0007669"/>
    <property type="project" value="InterPro"/>
</dbReference>
<dbReference type="PANTHER" id="PTHR46124">
    <property type="entry name" value="D-AMINOACYL-TRNA DEACYLASE"/>
    <property type="match status" value="1"/>
</dbReference>
<dbReference type="GO" id="GO:0005829">
    <property type="term" value="C:cytosol"/>
    <property type="evidence" value="ECO:0007669"/>
    <property type="project" value="TreeGrafter"/>
</dbReference>
<sequence length="262" mass="29410">MTTPRLFDTHAHLDFPAIFENLDEVLASGRELGLERVVSIGASRGLGSNVRALEIARRYDFIRCTAGIHPHDAAMCTDEVFETIATEFARLPEVVAIGESGLDYYYDKAPREVQIDVFRRFLELANEVEKPIVIHSRDAEDDTVRLLRETDTTGGILHCFTGSQKMADEVLERDFYVSFSGIVTFKSARNLLDVAKNVPLDRLLIETDSPYLAPVPYRGKSNQPGYVRHTAEVIAEARNIALDELAEATFANACRVYNWPDE</sequence>
<feature type="binding site" evidence="3">
    <location>
        <position position="99"/>
    </location>
    <ligand>
        <name>a divalent metal cation</name>
        <dbReference type="ChEBI" id="CHEBI:60240"/>
        <label>1</label>
    </ligand>
</feature>
<dbReference type="OrthoDB" id="9810005at2"/>
<evidence type="ECO:0000256" key="3">
    <source>
        <dbReference type="PIRSR" id="PIRSR005902-1"/>
    </source>
</evidence>
<dbReference type="EMBL" id="VOSL01000043">
    <property type="protein sequence ID" value="TXD36795.1"/>
    <property type="molecule type" value="Genomic_DNA"/>
</dbReference>